<evidence type="ECO:0000313" key="2">
    <source>
        <dbReference type="Proteomes" id="UP000434462"/>
    </source>
</evidence>
<gene>
    <name evidence="1" type="ORF">GAQ72_20435</name>
</gene>
<evidence type="ECO:0000313" key="1">
    <source>
        <dbReference type="EMBL" id="KAB4108692.1"/>
    </source>
</evidence>
<reference evidence="1 2" key="1">
    <citation type="journal article" date="2019" name="Nat. Med.">
        <title>A library of human gut bacterial isolates paired with longitudinal multiomics data enables mechanistic microbiome research.</title>
        <authorList>
            <person name="Poyet M."/>
            <person name="Groussin M."/>
            <person name="Gibbons S.M."/>
            <person name="Avila-Pacheco J."/>
            <person name="Jiang X."/>
            <person name="Kearney S.M."/>
            <person name="Perrotta A.R."/>
            <person name="Berdy B."/>
            <person name="Zhao S."/>
            <person name="Lieberman T.D."/>
            <person name="Swanson P.K."/>
            <person name="Smith M."/>
            <person name="Roesemann S."/>
            <person name="Alexander J.E."/>
            <person name="Rich S.A."/>
            <person name="Livny J."/>
            <person name="Vlamakis H."/>
            <person name="Clish C."/>
            <person name="Bullock K."/>
            <person name="Deik A."/>
            <person name="Scott J."/>
            <person name="Pierce K.A."/>
            <person name="Xavier R.J."/>
            <person name="Alm E.J."/>
        </authorList>
    </citation>
    <scope>NUCLEOTIDE SEQUENCE [LARGE SCALE GENOMIC DNA]</scope>
    <source>
        <strain evidence="1 2">BIOML-A38</strain>
    </source>
</reference>
<evidence type="ECO:0008006" key="3">
    <source>
        <dbReference type="Google" id="ProtNLM"/>
    </source>
</evidence>
<sequence length="120" mass="13092">MTGYDKNDNVLSSQCYGQTSASVYALIILTGNLLNHVDDTATTSAYNNGFEFKDGVKQANEYVYDANGNLTKDLNKGISNITYNVLNLPTGVTFASGGFIQYGYTADGIKRRMMYKEADG</sequence>
<dbReference type="Gene3D" id="2.180.10.10">
    <property type="entry name" value="RHS repeat-associated core"/>
    <property type="match status" value="1"/>
</dbReference>
<comment type="caution">
    <text evidence="1">The sequence shown here is derived from an EMBL/GenBank/DDBJ whole genome shotgun (WGS) entry which is preliminary data.</text>
</comment>
<dbReference type="Proteomes" id="UP000434462">
    <property type="component" value="Unassembled WGS sequence"/>
</dbReference>
<name>A0A6I0JAM2_BACUN</name>
<protein>
    <recommendedName>
        <fullName evidence="3">RHS repeat-associated core domain-containing protein</fullName>
    </recommendedName>
</protein>
<accession>A0A6I0JAM2</accession>
<dbReference type="EMBL" id="WCUR01000156">
    <property type="protein sequence ID" value="KAB4108692.1"/>
    <property type="molecule type" value="Genomic_DNA"/>
</dbReference>
<feature type="non-terminal residue" evidence="1">
    <location>
        <position position="120"/>
    </location>
</feature>
<dbReference type="AlphaFoldDB" id="A0A6I0JAM2"/>
<organism evidence="1 2">
    <name type="scientific">Bacteroides uniformis</name>
    <dbReference type="NCBI Taxonomy" id="820"/>
    <lineage>
        <taxon>Bacteria</taxon>
        <taxon>Pseudomonadati</taxon>
        <taxon>Bacteroidota</taxon>
        <taxon>Bacteroidia</taxon>
        <taxon>Bacteroidales</taxon>
        <taxon>Bacteroidaceae</taxon>
        <taxon>Bacteroides</taxon>
    </lineage>
</organism>
<proteinExistence type="predicted"/>